<dbReference type="Proteomes" id="UP000622653">
    <property type="component" value="Unassembled WGS sequence"/>
</dbReference>
<accession>A0A8J7GAB5</accession>
<keyword evidence="1" id="KW-1133">Transmembrane helix</keyword>
<evidence type="ECO:0008006" key="4">
    <source>
        <dbReference type="Google" id="ProtNLM"/>
    </source>
</evidence>
<protein>
    <recommendedName>
        <fullName evidence="4">AlgX/AlgJ SGNH hydrolase-like domain-containing protein</fullName>
    </recommendedName>
</protein>
<evidence type="ECO:0000313" key="3">
    <source>
        <dbReference type="Proteomes" id="UP000622653"/>
    </source>
</evidence>
<keyword evidence="1" id="KW-0472">Membrane</keyword>
<dbReference type="EMBL" id="JADKPV010000009">
    <property type="protein sequence ID" value="MBF4502203.1"/>
    <property type="molecule type" value="Genomic_DNA"/>
</dbReference>
<evidence type="ECO:0000313" key="2">
    <source>
        <dbReference type="EMBL" id="MBF4502203.1"/>
    </source>
</evidence>
<comment type="caution">
    <text evidence="2">The sequence shown here is derived from an EMBL/GenBank/DDBJ whole genome shotgun (WGS) entry which is preliminary data.</text>
</comment>
<dbReference type="Pfam" id="PF14286">
    <property type="entry name" value="DHHW"/>
    <property type="match status" value="1"/>
</dbReference>
<reference evidence="2" key="1">
    <citation type="submission" date="2020-11" db="EMBL/GenBank/DDBJ databases">
        <title>Multidrug resistant novel bacterium Savagea serpentis sp. nov., isolated from the scats of a vine snake (Ahaetulla nasuta).</title>
        <authorList>
            <person name="Venkata Ramana V."/>
            <person name="Vikas Patil S."/>
            <person name="Yogita Lugani V."/>
        </authorList>
    </citation>
    <scope>NUCLEOTIDE SEQUENCE</scope>
    <source>
        <strain evidence="2">SN6</strain>
    </source>
</reference>
<dbReference type="InterPro" id="IPR025945">
    <property type="entry name" value="DHHW"/>
</dbReference>
<evidence type="ECO:0000256" key="1">
    <source>
        <dbReference type="SAM" id="Phobius"/>
    </source>
</evidence>
<proteinExistence type="predicted"/>
<sequence length="369" mass="43595">MAEKLLIVLFISMLAIGSIGLLLVPKESFSSIENRPLEKWPRITPETILNKKAMTQFETYVSDHFPYRTGWIKTKAFVEQVRGKKENNGIYLGRDGYLFEKVDPTVERQVDRQIREIETFAECYEEKSIGLMLIPPSAIFYEQQWPAFAPMADLVAMQRTIMERIPSRVTTYDGARMLEPYREQYIYYKTDHHWTTRGAYIAYAHYALQQGWEPINYEPVVVSEQFYGSFDTRGQFIRREPDRLERPVFNNESTLYIEDRNELRHTLYDEEALQQKDQYRYFFGGVHAAMQLKTPDAPIEEPLLVVKDSYAHALLPFLTAHYANIYVLDLRYYNGSVEQYMEDHHIDHVLLLWNTTTFLEETQLFKLNR</sequence>
<name>A0A8J7GAB5_9BACL</name>
<keyword evidence="1" id="KW-0812">Transmembrane</keyword>
<organism evidence="2 3">
    <name type="scientific">Savagea serpentis</name>
    <dbReference type="NCBI Taxonomy" id="2785297"/>
    <lineage>
        <taxon>Bacteria</taxon>
        <taxon>Bacillati</taxon>
        <taxon>Bacillota</taxon>
        <taxon>Bacilli</taxon>
        <taxon>Bacillales</taxon>
        <taxon>Caryophanaceae</taxon>
        <taxon>Savagea</taxon>
    </lineage>
</organism>
<gene>
    <name evidence="2" type="ORF">IRY55_12610</name>
</gene>
<keyword evidence="3" id="KW-1185">Reference proteome</keyword>
<feature type="transmembrane region" description="Helical" evidence="1">
    <location>
        <begin position="6"/>
        <end position="25"/>
    </location>
</feature>
<dbReference type="AlphaFoldDB" id="A0A8J7GAB5"/>
<dbReference type="RefSeq" id="WP_194563688.1">
    <property type="nucleotide sequence ID" value="NZ_JADKPV010000009.1"/>
</dbReference>